<name>A0A151KU15_9VIBR</name>
<keyword evidence="3" id="KW-0975">Bacterial flagellum</keyword>
<evidence type="ECO:0000256" key="2">
    <source>
        <dbReference type="ARBA" id="ARBA00022741"/>
    </source>
</evidence>
<dbReference type="InterPro" id="IPR009926">
    <property type="entry name" value="T3SS_YcgR_PilZN"/>
</dbReference>
<dbReference type="EMBL" id="LOBP01000132">
    <property type="protein sequence ID" value="KYN87064.1"/>
    <property type="molecule type" value="Genomic_DNA"/>
</dbReference>
<comment type="caution">
    <text evidence="7">The sequence shown here is derived from an EMBL/GenBank/DDBJ whole genome shotgun (WGS) entry which is preliminary data.</text>
</comment>
<evidence type="ECO:0000313" key="6">
    <source>
        <dbReference type="EMBL" id="KYN23983.1"/>
    </source>
</evidence>
<organism evidence="7 9">
    <name type="scientific">Vibrio cidicii</name>
    <dbReference type="NCBI Taxonomy" id="1763883"/>
    <lineage>
        <taxon>Bacteria</taxon>
        <taxon>Pseudomonadati</taxon>
        <taxon>Pseudomonadota</taxon>
        <taxon>Gammaproteobacteria</taxon>
        <taxon>Vibrionales</taxon>
        <taxon>Vibrionaceae</taxon>
        <taxon>Vibrio</taxon>
    </lineage>
</organism>
<evidence type="ECO:0000313" key="11">
    <source>
        <dbReference type="Proteomes" id="UP000075609"/>
    </source>
</evidence>
<dbReference type="InterPro" id="IPR009875">
    <property type="entry name" value="PilZ_domain"/>
</dbReference>
<reference evidence="10 11" key="2">
    <citation type="submission" date="2015-12" db="EMBL/GenBank/DDBJ databases">
        <authorList>
            <person name="Tarr C.L."/>
            <person name="Gladney L.M."/>
        </authorList>
    </citation>
    <scope>NUCLEOTIDE SEQUENCE</scope>
    <source>
        <strain evidence="8 11">1048-83</strain>
        <strain evidence="7">2538-88</strain>
        <strain evidence="10">2756-81</strain>
    </source>
</reference>
<dbReference type="Proteomes" id="UP000075349">
    <property type="component" value="Unassembled WGS sequence"/>
</dbReference>
<dbReference type="Gene3D" id="2.30.110.10">
    <property type="entry name" value="Electron Transport, Fmn-binding Protein, Chain A"/>
    <property type="match status" value="1"/>
</dbReference>
<dbReference type="EMBL" id="LOBR01000087">
    <property type="protein sequence ID" value="KYN83652.1"/>
    <property type="molecule type" value="Genomic_DNA"/>
</dbReference>
<evidence type="ECO:0000313" key="8">
    <source>
        <dbReference type="EMBL" id="KYN87064.1"/>
    </source>
</evidence>
<dbReference type="Proteomes" id="UP000075346">
    <property type="component" value="Unassembled WGS sequence"/>
</dbReference>
<feature type="domain" description="PilZ" evidence="4">
    <location>
        <begin position="113"/>
        <end position="214"/>
    </location>
</feature>
<dbReference type="AlphaFoldDB" id="A0A151KU15"/>
<dbReference type="InterPro" id="IPR012349">
    <property type="entry name" value="Split_barrel_FMN-bd"/>
</dbReference>
<dbReference type="EMBL" id="LOMK01000002">
    <property type="protein sequence ID" value="KYN23983.1"/>
    <property type="molecule type" value="Genomic_DNA"/>
</dbReference>
<dbReference type="GO" id="GO:0035438">
    <property type="term" value="F:cyclic-di-GMP binding"/>
    <property type="evidence" value="ECO:0007669"/>
    <property type="project" value="InterPro"/>
</dbReference>
<keyword evidence="11" id="KW-1185">Reference proteome</keyword>
<gene>
    <name evidence="8" type="ORF">ATY35_12460</name>
    <name evidence="7" type="ORF">ATY37_00680</name>
    <name evidence="6" type="ORF">AUQ44_19490</name>
</gene>
<dbReference type="Pfam" id="PF12945">
    <property type="entry name" value="PilZNR"/>
    <property type="match status" value="1"/>
</dbReference>
<evidence type="ECO:0000313" key="7">
    <source>
        <dbReference type="EMBL" id="KYN83652.1"/>
    </source>
</evidence>
<evidence type="ECO:0000256" key="1">
    <source>
        <dbReference type="ARBA" id="ARBA00022636"/>
    </source>
</evidence>
<evidence type="ECO:0000313" key="9">
    <source>
        <dbReference type="Proteomes" id="UP000075346"/>
    </source>
</evidence>
<feature type="domain" description="Type III secretion system flagellar brake protein YcgR PilZN" evidence="5">
    <location>
        <begin position="16"/>
        <end position="105"/>
    </location>
</feature>
<evidence type="ECO:0000259" key="4">
    <source>
        <dbReference type="Pfam" id="PF07238"/>
    </source>
</evidence>
<evidence type="ECO:0000313" key="10">
    <source>
        <dbReference type="Proteomes" id="UP000075349"/>
    </source>
</evidence>
<accession>A0A151JEJ0</accession>
<dbReference type="Gene3D" id="2.40.10.220">
    <property type="entry name" value="predicted glycosyltransferase like domains"/>
    <property type="match status" value="1"/>
</dbReference>
<reference evidence="6 9" key="1">
    <citation type="submission" date="2015-12" db="EMBL/GenBank/DDBJ databases">
        <authorList>
            <person name="Shamseldin A."/>
            <person name="Moawad H."/>
            <person name="Abd El-Rahim W.M."/>
            <person name="Sadowsky M.J."/>
        </authorList>
    </citation>
    <scope>NUCLEOTIDE SEQUENCE [LARGE SCALE GENOMIC DNA]</scope>
    <source>
        <strain evidence="9">2538-88</strain>
        <strain evidence="6">2756-81</strain>
    </source>
</reference>
<sequence length="220" mass="24740">MAPSNSKEEIRRFLTLGMKLNVSFEFGPDDKMARPATFIGLKDKHFVIIEIAEKDKEEFVLRKLENTDVVVRGIADTELGHIVAFKSSILTTIAKPTFLLFLRIPSNFATKPVREHMRYKVALNGMLTHNGNQYQGNLTDFSVSGCGFTTLVEPEFTKGAFVKVESTLNRFISADNGCHIASVRKMPNGWFVGISFEQEVRMTSELKRELLELSFKAGQA</sequence>
<evidence type="ECO:0000256" key="3">
    <source>
        <dbReference type="ARBA" id="ARBA00023143"/>
    </source>
</evidence>
<protein>
    <submittedName>
        <fullName evidence="7">Pilus assembly protein PilZ</fullName>
    </submittedName>
</protein>
<accession>A0A151KU15</accession>
<proteinExistence type="predicted"/>
<keyword evidence="1" id="KW-0973">c-di-GMP</keyword>
<keyword evidence="2" id="KW-0547">Nucleotide-binding</keyword>
<dbReference type="RefSeq" id="WP_061897910.1">
    <property type="nucleotide sequence ID" value="NZ_CAXYEW010000020.1"/>
</dbReference>
<dbReference type="Pfam" id="PF07238">
    <property type="entry name" value="PilZ"/>
    <property type="match status" value="1"/>
</dbReference>
<dbReference type="SUPFAM" id="SSF141371">
    <property type="entry name" value="PilZ domain-like"/>
    <property type="match status" value="2"/>
</dbReference>
<dbReference type="Proteomes" id="UP000075609">
    <property type="component" value="Unassembled WGS sequence"/>
</dbReference>
<evidence type="ECO:0000259" key="5">
    <source>
        <dbReference type="Pfam" id="PF12945"/>
    </source>
</evidence>